<dbReference type="PANTHER" id="PTHR35870">
    <property type="entry name" value="PROTEIN, PUTATIVE (AFU_ORTHOLOGUE AFUA_5G03330)-RELATED"/>
    <property type="match status" value="1"/>
</dbReference>
<keyword evidence="1" id="KW-0560">Oxidoreductase</keyword>
<dbReference type="Proteomes" id="UP000308730">
    <property type="component" value="Unassembled WGS sequence"/>
</dbReference>
<reference evidence="2 3" key="1">
    <citation type="submission" date="2019-02" db="EMBL/GenBank/DDBJ databases">
        <title>Genome sequencing of the rare red list fungi Antrodiella citrinella (Flaviporus citrinellus).</title>
        <authorList>
            <person name="Buettner E."/>
            <person name="Kellner H."/>
        </authorList>
    </citation>
    <scope>NUCLEOTIDE SEQUENCE [LARGE SCALE GENOMIC DNA]</scope>
    <source>
        <strain evidence="2 3">DSM 108506</strain>
    </source>
</reference>
<dbReference type="AlphaFoldDB" id="A0A4S4MRA5"/>
<comment type="caution">
    <text evidence="2">The sequence shown here is derived from an EMBL/GenBank/DDBJ whole genome shotgun (WGS) entry which is preliminary data.</text>
</comment>
<evidence type="ECO:0000313" key="2">
    <source>
        <dbReference type="EMBL" id="THH28632.1"/>
    </source>
</evidence>
<dbReference type="Pfam" id="PF14027">
    <property type="entry name" value="Questin_oxidase"/>
    <property type="match status" value="1"/>
</dbReference>
<dbReference type="PANTHER" id="PTHR35870:SF1">
    <property type="entry name" value="PROTEIN, PUTATIVE (AFU_ORTHOLOGUE AFUA_5G03330)-RELATED"/>
    <property type="match status" value="1"/>
</dbReference>
<accession>A0A4S4MRA5</accession>
<organism evidence="2 3">
    <name type="scientific">Antrodiella citrinella</name>
    <dbReference type="NCBI Taxonomy" id="2447956"/>
    <lineage>
        <taxon>Eukaryota</taxon>
        <taxon>Fungi</taxon>
        <taxon>Dikarya</taxon>
        <taxon>Basidiomycota</taxon>
        <taxon>Agaricomycotina</taxon>
        <taxon>Agaricomycetes</taxon>
        <taxon>Polyporales</taxon>
        <taxon>Steccherinaceae</taxon>
        <taxon>Antrodiella</taxon>
    </lineage>
</organism>
<proteinExistence type="predicted"/>
<dbReference type="GO" id="GO:0016491">
    <property type="term" value="F:oxidoreductase activity"/>
    <property type="evidence" value="ECO:0007669"/>
    <property type="project" value="UniProtKB-KW"/>
</dbReference>
<keyword evidence="3" id="KW-1185">Reference proteome</keyword>
<gene>
    <name evidence="2" type="ORF">EUX98_g5552</name>
</gene>
<dbReference type="OrthoDB" id="10004862at2759"/>
<evidence type="ECO:0000313" key="3">
    <source>
        <dbReference type="Proteomes" id="UP000308730"/>
    </source>
</evidence>
<evidence type="ECO:0000256" key="1">
    <source>
        <dbReference type="ARBA" id="ARBA00023002"/>
    </source>
</evidence>
<sequence length="522" mass="56958">MNTPKDKLDALFPAPAPAPRASALTPVRLAGPSPKSATELIELMQDNHKRLHIFFNDKQFHNHVTHHLLAIHSMGADPVLLKAAYATHIAYQRPAIPSPNAIDTNNYKEFLGDERYYQAYLQFFSDLLLVKGPASVFEEYFMSKDANLVPAKGNGNEGPQLLGRFLGGFLHPLIHSGYGAEFGQLGMWAEGFAEACVQGPLPPGIIPDSLFEGTVPSILSRVTSLTLSNRPETEVKSIHALAILGRVAKDPAFDPSLIGLPPTDGNSIDRVVEACKDNIAKLLDEWTVGATREELDKKIEEVIWMNAVIYGVGGWGGRAHSDDPNKEFNGDFFTMHLVTSSLFISSLTTYLPPATAASFLRTYFITSIVLYVARGRPALPISDFFASVSDAPTPPGSQPTPTQEVFTPEVGHPNPPEAKKNWLTAGGDKVVIPNPWLTITQSTMVHPDEHLCKAQRSLLQFASMFGATAPGYFSSLKGDLEGVDVLDGTLFVRTAGLTANRLGWVREGQAQKSWDHDGFFKN</sequence>
<dbReference type="InterPro" id="IPR025337">
    <property type="entry name" value="Questin_oxidase-like"/>
</dbReference>
<name>A0A4S4MRA5_9APHY</name>
<dbReference type="EMBL" id="SGPM01000166">
    <property type="protein sequence ID" value="THH28632.1"/>
    <property type="molecule type" value="Genomic_DNA"/>
</dbReference>
<protein>
    <submittedName>
        <fullName evidence="2">Uncharacterized protein</fullName>
    </submittedName>
</protein>